<name>X1JCE1_9ZZZZ</name>
<dbReference type="AlphaFoldDB" id="X1JCE1"/>
<evidence type="ECO:0000313" key="1">
    <source>
        <dbReference type="EMBL" id="GAH75999.1"/>
    </source>
</evidence>
<dbReference type="EMBL" id="BARU01027716">
    <property type="protein sequence ID" value="GAH75999.1"/>
    <property type="molecule type" value="Genomic_DNA"/>
</dbReference>
<reference evidence="1" key="1">
    <citation type="journal article" date="2014" name="Front. Microbiol.">
        <title>High frequency of phylogenetically diverse reductive dehalogenase-homologous genes in deep subseafloor sedimentary metagenomes.</title>
        <authorList>
            <person name="Kawai M."/>
            <person name="Futagami T."/>
            <person name="Toyoda A."/>
            <person name="Takaki Y."/>
            <person name="Nishi S."/>
            <person name="Hori S."/>
            <person name="Arai W."/>
            <person name="Tsubouchi T."/>
            <person name="Morono Y."/>
            <person name="Uchiyama I."/>
            <person name="Ito T."/>
            <person name="Fujiyama A."/>
            <person name="Inagaki F."/>
            <person name="Takami H."/>
        </authorList>
    </citation>
    <scope>NUCLEOTIDE SEQUENCE</scope>
    <source>
        <strain evidence="1">Expedition CK06-06</strain>
    </source>
</reference>
<proteinExistence type="predicted"/>
<comment type="caution">
    <text evidence="1">The sequence shown here is derived from an EMBL/GenBank/DDBJ whole genome shotgun (WGS) entry which is preliminary data.</text>
</comment>
<protein>
    <submittedName>
        <fullName evidence="1">Uncharacterized protein</fullName>
    </submittedName>
</protein>
<feature type="non-terminal residue" evidence="1">
    <location>
        <position position="43"/>
    </location>
</feature>
<gene>
    <name evidence="1" type="ORF">S03H2_44336</name>
</gene>
<accession>X1JCE1</accession>
<organism evidence="1">
    <name type="scientific">marine sediment metagenome</name>
    <dbReference type="NCBI Taxonomy" id="412755"/>
    <lineage>
        <taxon>unclassified sequences</taxon>
        <taxon>metagenomes</taxon>
        <taxon>ecological metagenomes</taxon>
    </lineage>
</organism>
<sequence>MKREILDFGRPESLLNGNRLLLSEIKIQDPTYENLIKSGDIKG</sequence>